<feature type="transmembrane region" description="Helical" evidence="7">
    <location>
        <begin position="211"/>
        <end position="233"/>
    </location>
</feature>
<name>A0AAD7VCZ6_9FUNG</name>
<evidence type="ECO:0000256" key="3">
    <source>
        <dbReference type="ARBA" id="ARBA00022692"/>
    </source>
</evidence>
<evidence type="ECO:0000259" key="8">
    <source>
        <dbReference type="PROSITE" id="PS50850"/>
    </source>
</evidence>
<keyword evidence="4 7" id="KW-1133">Transmembrane helix</keyword>
<comment type="subcellular location">
    <subcellularLocation>
        <location evidence="1">Endomembrane system</location>
        <topology evidence="1">Multi-pass membrane protein</topology>
    </subcellularLocation>
</comment>
<feature type="transmembrane region" description="Helical" evidence="7">
    <location>
        <begin position="281"/>
        <end position="299"/>
    </location>
</feature>
<dbReference type="GO" id="GO:0022857">
    <property type="term" value="F:transmembrane transporter activity"/>
    <property type="evidence" value="ECO:0007669"/>
    <property type="project" value="InterPro"/>
</dbReference>
<dbReference type="InterPro" id="IPR036259">
    <property type="entry name" value="MFS_trans_sf"/>
</dbReference>
<evidence type="ECO:0000256" key="2">
    <source>
        <dbReference type="ARBA" id="ARBA00022448"/>
    </source>
</evidence>
<feature type="domain" description="Major facilitator superfamily (MFS) profile" evidence="8">
    <location>
        <begin position="60"/>
        <end position="543"/>
    </location>
</feature>
<dbReference type="Gene3D" id="1.20.1720.10">
    <property type="entry name" value="Multidrug resistance protein D"/>
    <property type="match status" value="1"/>
</dbReference>
<evidence type="ECO:0000256" key="7">
    <source>
        <dbReference type="SAM" id="Phobius"/>
    </source>
</evidence>
<dbReference type="RefSeq" id="XP_058347585.1">
    <property type="nucleotide sequence ID" value="XM_058481728.1"/>
</dbReference>
<evidence type="ECO:0000256" key="1">
    <source>
        <dbReference type="ARBA" id="ARBA00004127"/>
    </source>
</evidence>
<feature type="transmembrane region" description="Helical" evidence="7">
    <location>
        <begin position="150"/>
        <end position="171"/>
    </location>
</feature>
<dbReference type="EMBL" id="JARTCD010000004">
    <property type="protein sequence ID" value="KAJ8662672.1"/>
    <property type="molecule type" value="Genomic_DNA"/>
</dbReference>
<dbReference type="InterPro" id="IPR011701">
    <property type="entry name" value="MFS"/>
</dbReference>
<dbReference type="GO" id="GO:0005886">
    <property type="term" value="C:plasma membrane"/>
    <property type="evidence" value="ECO:0007669"/>
    <property type="project" value="TreeGrafter"/>
</dbReference>
<dbReference type="AlphaFoldDB" id="A0AAD7VCZ6"/>
<accession>A0AAD7VCZ6</accession>
<dbReference type="Pfam" id="PF07690">
    <property type="entry name" value="MFS_1"/>
    <property type="match status" value="1"/>
</dbReference>
<protein>
    <recommendedName>
        <fullName evidence="8">Major facilitator superfamily (MFS) profile domain-containing protein</fullName>
    </recommendedName>
</protein>
<sequence>MQKSSKALSSEHKEYDNSSGSINDNEIIVTTEEDNDHHTIADDNNCSIHPPLPRWRWYVIFIGLQLALLSFALEYSIITTAIPRIASDFNAMLISSWVASSFLVAQNAFQPIWAKLSDIFGRKCIFLIVLGVFTIGSILCGVAQSMINLIIMRALQGIGASGILPLVYTVLGDIVPLERRANYLGFLDMCFSIAIITGPFVGGALTDHVSWRGIFFVNIPTVVTSMVIIATLLNIPTKKQNFKAKIMRIDYAGILLAMTATTLFMLSMSFAAQGYPWDSTITIVPLVLSCALVAPLAFVERKVAVEPLFPARVFNNRSIIFLTIYNAGWGITFITFIYYVPTYFQVVRGDSAMSSGIRLIPHEVAACTAAFISTWFISRTGHYRASLSFGVALMAILSGLFLTFDINTSWAEVMGVVAVGGLGVGCVTQASMIAIQASASKDDLAVASSLRPYMSNLGGGIGIAVASMLINRSLKSDLPQTIPLEYVQHVIELPTFIYDGLPEQYVEPVIRAYNDAFKNLWYMMTAAAIIQFISALCIKQYSLHGESDKQHEKETIATSNEP</sequence>
<feature type="transmembrane region" description="Helical" evidence="7">
    <location>
        <begin position="359"/>
        <end position="378"/>
    </location>
</feature>
<dbReference type="GO" id="GO:0012505">
    <property type="term" value="C:endomembrane system"/>
    <property type="evidence" value="ECO:0007669"/>
    <property type="project" value="UniProtKB-SubCell"/>
</dbReference>
<evidence type="ECO:0000256" key="5">
    <source>
        <dbReference type="ARBA" id="ARBA00023136"/>
    </source>
</evidence>
<evidence type="ECO:0000313" key="10">
    <source>
        <dbReference type="Proteomes" id="UP001234581"/>
    </source>
</evidence>
<feature type="transmembrane region" description="Helical" evidence="7">
    <location>
        <begin position="254"/>
        <end position="275"/>
    </location>
</feature>
<keyword evidence="5 7" id="KW-0472">Membrane</keyword>
<feature type="transmembrane region" description="Helical" evidence="7">
    <location>
        <begin position="125"/>
        <end position="144"/>
    </location>
</feature>
<keyword evidence="2" id="KW-0813">Transport</keyword>
<feature type="transmembrane region" description="Helical" evidence="7">
    <location>
        <begin position="520"/>
        <end position="538"/>
    </location>
</feature>
<feature type="transmembrane region" description="Helical" evidence="7">
    <location>
        <begin position="90"/>
        <end position="113"/>
    </location>
</feature>
<comment type="caution">
    <text evidence="9">The sequence shown here is derived from an EMBL/GenBank/DDBJ whole genome shotgun (WGS) entry which is preliminary data.</text>
</comment>
<feature type="transmembrane region" description="Helical" evidence="7">
    <location>
        <begin position="453"/>
        <end position="470"/>
    </location>
</feature>
<feature type="transmembrane region" description="Helical" evidence="7">
    <location>
        <begin position="385"/>
        <end position="404"/>
    </location>
</feature>
<organism evidence="9 10">
    <name type="scientific">Lichtheimia ornata</name>
    <dbReference type="NCBI Taxonomy" id="688661"/>
    <lineage>
        <taxon>Eukaryota</taxon>
        <taxon>Fungi</taxon>
        <taxon>Fungi incertae sedis</taxon>
        <taxon>Mucoromycota</taxon>
        <taxon>Mucoromycotina</taxon>
        <taxon>Mucoromycetes</taxon>
        <taxon>Mucorales</taxon>
        <taxon>Lichtheimiaceae</taxon>
        <taxon>Lichtheimia</taxon>
    </lineage>
</organism>
<dbReference type="SUPFAM" id="SSF103473">
    <property type="entry name" value="MFS general substrate transporter"/>
    <property type="match status" value="1"/>
</dbReference>
<dbReference type="InterPro" id="IPR020846">
    <property type="entry name" value="MFS_dom"/>
</dbReference>
<proteinExistence type="predicted"/>
<dbReference type="CDD" id="cd17502">
    <property type="entry name" value="MFS_Azr1_MDR_like"/>
    <property type="match status" value="1"/>
</dbReference>
<dbReference type="PANTHER" id="PTHR23501:SF191">
    <property type="entry name" value="VACUOLAR BASIC AMINO ACID TRANSPORTER 4"/>
    <property type="match status" value="1"/>
</dbReference>
<feature type="region of interest" description="Disordered" evidence="6">
    <location>
        <begin position="1"/>
        <end position="22"/>
    </location>
</feature>
<evidence type="ECO:0000313" key="9">
    <source>
        <dbReference type="EMBL" id="KAJ8662672.1"/>
    </source>
</evidence>
<feature type="transmembrane region" description="Helical" evidence="7">
    <location>
        <begin position="183"/>
        <end position="205"/>
    </location>
</feature>
<dbReference type="PRINTS" id="PR01036">
    <property type="entry name" value="TCRTETB"/>
</dbReference>
<reference evidence="9 10" key="1">
    <citation type="submission" date="2023-03" db="EMBL/GenBank/DDBJ databases">
        <title>Genome sequence of Lichtheimia ornata CBS 291.66.</title>
        <authorList>
            <person name="Mohabir J.T."/>
            <person name="Shea T.P."/>
            <person name="Kurbessoian T."/>
            <person name="Berby B."/>
            <person name="Fontaine J."/>
            <person name="Livny J."/>
            <person name="Gnirke A."/>
            <person name="Stajich J.E."/>
            <person name="Cuomo C.A."/>
        </authorList>
    </citation>
    <scope>NUCLEOTIDE SEQUENCE [LARGE SCALE GENOMIC DNA]</scope>
    <source>
        <strain evidence="9">CBS 291.66</strain>
    </source>
</reference>
<feature type="transmembrane region" description="Helical" evidence="7">
    <location>
        <begin position="319"/>
        <end position="339"/>
    </location>
</feature>
<evidence type="ECO:0000256" key="4">
    <source>
        <dbReference type="ARBA" id="ARBA00022989"/>
    </source>
</evidence>
<dbReference type="PANTHER" id="PTHR23501">
    <property type="entry name" value="MAJOR FACILITATOR SUPERFAMILY"/>
    <property type="match status" value="1"/>
</dbReference>
<evidence type="ECO:0000256" key="6">
    <source>
        <dbReference type="SAM" id="MobiDB-lite"/>
    </source>
</evidence>
<dbReference type="PROSITE" id="PS50850">
    <property type="entry name" value="MFS"/>
    <property type="match status" value="1"/>
</dbReference>
<feature type="transmembrane region" description="Helical" evidence="7">
    <location>
        <begin position="57"/>
        <end position="78"/>
    </location>
</feature>
<gene>
    <name evidence="9" type="ORF">O0I10_001636</name>
</gene>
<dbReference type="Proteomes" id="UP001234581">
    <property type="component" value="Unassembled WGS sequence"/>
</dbReference>
<feature type="transmembrane region" description="Helical" evidence="7">
    <location>
        <begin position="410"/>
        <end position="432"/>
    </location>
</feature>
<keyword evidence="3 7" id="KW-0812">Transmembrane</keyword>
<dbReference type="Gene3D" id="1.20.1250.20">
    <property type="entry name" value="MFS general substrate transporter like domains"/>
    <property type="match status" value="1"/>
</dbReference>
<dbReference type="GeneID" id="83209054"/>
<keyword evidence="10" id="KW-1185">Reference proteome</keyword>